<gene>
    <name evidence="2" type="ORF">J0A69_10055</name>
</gene>
<evidence type="ECO:0000256" key="1">
    <source>
        <dbReference type="ARBA" id="ARBA00022857"/>
    </source>
</evidence>
<dbReference type="RefSeq" id="WP_206586426.1">
    <property type="nucleotide sequence ID" value="NZ_JAFKCU010000002.1"/>
</dbReference>
<protein>
    <submittedName>
        <fullName evidence="2">Acyl-CoA reductase</fullName>
    </submittedName>
</protein>
<accession>A0ABS3CG64</accession>
<keyword evidence="3" id="KW-1185">Reference proteome</keyword>
<dbReference type="Pfam" id="PF05893">
    <property type="entry name" value="LuxC"/>
    <property type="match status" value="1"/>
</dbReference>
<comment type="caution">
    <text evidence="2">The sequence shown here is derived from an EMBL/GenBank/DDBJ whole genome shotgun (WGS) entry which is preliminary data.</text>
</comment>
<evidence type="ECO:0000313" key="2">
    <source>
        <dbReference type="EMBL" id="MBN7815775.1"/>
    </source>
</evidence>
<sequence>MNLNQRIAAFVQLGKNIQQMDEETQEELFWRAQNGNNWFTQDSVSSALAGISHFLLPENLEKWLATYRIPENIRPKSVGILMAGNIPAVGFHDLLTVLISGNKACVKLSSSDSILMNWLISELKTIEPAFNELISVEEMLKEKDAYIATGSDNSARYFNYYFGKYPSVIRQNRTSIAILSGEETSDELAEFGKDVFQYFGLGCRNVSKVFVKSEEQLTQILDAFEVYSKVSNHHKYHNNYDYNKSIYLVNNEKHLDNGFLLLKESDELVSPISVLYFEFYSDKDALKQKLDAISDKIQCVVANPEYWEGAVTFGNAQYPELWDYADQVDTLAFLISLN</sequence>
<evidence type="ECO:0000313" key="3">
    <source>
        <dbReference type="Proteomes" id="UP000664480"/>
    </source>
</evidence>
<organism evidence="2 3">
    <name type="scientific">Algoriphagus pacificus</name>
    <dbReference type="NCBI Taxonomy" id="2811234"/>
    <lineage>
        <taxon>Bacteria</taxon>
        <taxon>Pseudomonadati</taxon>
        <taxon>Bacteroidota</taxon>
        <taxon>Cytophagia</taxon>
        <taxon>Cytophagales</taxon>
        <taxon>Cyclobacteriaceae</taxon>
        <taxon>Algoriphagus</taxon>
    </lineage>
</organism>
<proteinExistence type="predicted"/>
<reference evidence="2 3" key="1">
    <citation type="submission" date="2021-03" db="EMBL/GenBank/DDBJ databases">
        <title>novel species isolated from a fishpond in China.</title>
        <authorList>
            <person name="Lu H."/>
            <person name="Cai Z."/>
        </authorList>
    </citation>
    <scope>NUCLEOTIDE SEQUENCE [LARGE SCALE GENOMIC DNA]</scope>
    <source>
        <strain evidence="2 3">YJ13C</strain>
    </source>
</reference>
<keyword evidence="1" id="KW-0521">NADP</keyword>
<dbReference type="EMBL" id="JAFKCU010000002">
    <property type="protein sequence ID" value="MBN7815775.1"/>
    <property type="molecule type" value="Genomic_DNA"/>
</dbReference>
<dbReference type="Proteomes" id="UP000664480">
    <property type="component" value="Unassembled WGS sequence"/>
</dbReference>
<dbReference type="InterPro" id="IPR008670">
    <property type="entry name" value="CoA_reduct_LuxC"/>
</dbReference>
<name>A0ABS3CG64_9BACT</name>